<dbReference type="EMBL" id="JAULSU010000004">
    <property type="protein sequence ID" value="KAK0619474.1"/>
    <property type="molecule type" value="Genomic_DNA"/>
</dbReference>
<evidence type="ECO:0000313" key="3">
    <source>
        <dbReference type="Proteomes" id="UP001175000"/>
    </source>
</evidence>
<dbReference type="AlphaFoldDB" id="A0AA40BZS4"/>
<gene>
    <name evidence="2" type="ORF">B0T14DRAFT_519365</name>
</gene>
<keyword evidence="1" id="KW-0732">Signal</keyword>
<accession>A0AA40BZS4</accession>
<comment type="caution">
    <text evidence="2">The sequence shown here is derived from an EMBL/GenBank/DDBJ whole genome shotgun (WGS) entry which is preliminary data.</text>
</comment>
<evidence type="ECO:0000313" key="2">
    <source>
        <dbReference type="EMBL" id="KAK0619474.1"/>
    </source>
</evidence>
<proteinExistence type="predicted"/>
<name>A0AA40BZS4_9PEZI</name>
<reference evidence="2" key="1">
    <citation type="submission" date="2023-06" db="EMBL/GenBank/DDBJ databases">
        <title>Genome-scale phylogeny and comparative genomics of the fungal order Sordariales.</title>
        <authorList>
            <consortium name="Lawrence Berkeley National Laboratory"/>
            <person name="Hensen N."/>
            <person name="Bonometti L."/>
            <person name="Westerberg I."/>
            <person name="Brannstrom I.O."/>
            <person name="Guillou S."/>
            <person name="Cros-Aarteil S."/>
            <person name="Calhoun S."/>
            <person name="Haridas S."/>
            <person name="Kuo A."/>
            <person name="Mondo S."/>
            <person name="Pangilinan J."/>
            <person name="Riley R."/>
            <person name="Labutti K."/>
            <person name="Andreopoulos B."/>
            <person name="Lipzen A."/>
            <person name="Chen C."/>
            <person name="Yanf M."/>
            <person name="Daum C."/>
            <person name="Ng V."/>
            <person name="Clum A."/>
            <person name="Steindorff A."/>
            <person name="Ohm R."/>
            <person name="Martin F."/>
            <person name="Silar P."/>
            <person name="Natvig D."/>
            <person name="Lalanne C."/>
            <person name="Gautier V."/>
            <person name="Ament-Velasquez S.L."/>
            <person name="Kruys A."/>
            <person name="Hutchinson M.I."/>
            <person name="Powell A.J."/>
            <person name="Barry K."/>
            <person name="Miller A.N."/>
            <person name="Grigoriev I.V."/>
            <person name="Debuchy R."/>
            <person name="Gladieux P."/>
            <person name="Thoren M.H."/>
            <person name="Johannesson H."/>
        </authorList>
    </citation>
    <scope>NUCLEOTIDE SEQUENCE</scope>
    <source>
        <strain evidence="2">CBS 606.72</strain>
    </source>
</reference>
<sequence>MVTKICLTACLMAFVFPRPAWTNVINHNGRPATSTNLHPSTTARPTIVCTSTATATWFATSGCAIPCGTQVQCIGDYGVGVPCGCDRVSVTVTTTTICPRISPCIQCRTGWGIATYYSSCPTTPISSSNPTVTPVSPA</sequence>
<evidence type="ECO:0000256" key="1">
    <source>
        <dbReference type="SAM" id="SignalP"/>
    </source>
</evidence>
<organism evidence="2 3">
    <name type="scientific">Immersiella caudata</name>
    <dbReference type="NCBI Taxonomy" id="314043"/>
    <lineage>
        <taxon>Eukaryota</taxon>
        <taxon>Fungi</taxon>
        <taxon>Dikarya</taxon>
        <taxon>Ascomycota</taxon>
        <taxon>Pezizomycotina</taxon>
        <taxon>Sordariomycetes</taxon>
        <taxon>Sordariomycetidae</taxon>
        <taxon>Sordariales</taxon>
        <taxon>Lasiosphaeriaceae</taxon>
        <taxon>Immersiella</taxon>
    </lineage>
</organism>
<feature type="signal peptide" evidence="1">
    <location>
        <begin position="1"/>
        <end position="22"/>
    </location>
</feature>
<feature type="chain" id="PRO_5041391654" evidence="1">
    <location>
        <begin position="23"/>
        <end position="138"/>
    </location>
</feature>
<keyword evidence="3" id="KW-1185">Reference proteome</keyword>
<protein>
    <submittedName>
        <fullName evidence="2">Uncharacterized protein</fullName>
    </submittedName>
</protein>
<dbReference type="Proteomes" id="UP001175000">
    <property type="component" value="Unassembled WGS sequence"/>
</dbReference>